<proteinExistence type="predicted"/>
<reference evidence="1" key="1">
    <citation type="journal article" date="2020" name="Stud. Mycol.">
        <title>101 Dothideomycetes genomes: a test case for predicting lifestyles and emergence of pathogens.</title>
        <authorList>
            <person name="Haridas S."/>
            <person name="Albert R."/>
            <person name="Binder M."/>
            <person name="Bloem J."/>
            <person name="Labutti K."/>
            <person name="Salamov A."/>
            <person name="Andreopoulos B."/>
            <person name="Baker S."/>
            <person name="Barry K."/>
            <person name="Bills G."/>
            <person name="Bluhm B."/>
            <person name="Cannon C."/>
            <person name="Castanera R."/>
            <person name="Culley D."/>
            <person name="Daum C."/>
            <person name="Ezra D."/>
            <person name="Gonzalez J."/>
            <person name="Henrissat B."/>
            <person name="Kuo A."/>
            <person name="Liang C."/>
            <person name="Lipzen A."/>
            <person name="Lutzoni F."/>
            <person name="Magnuson J."/>
            <person name="Mondo S."/>
            <person name="Nolan M."/>
            <person name="Ohm R."/>
            <person name="Pangilinan J."/>
            <person name="Park H.-J."/>
            <person name="Ramirez L."/>
            <person name="Alfaro M."/>
            <person name="Sun H."/>
            <person name="Tritt A."/>
            <person name="Yoshinaga Y."/>
            <person name="Zwiers L.-H."/>
            <person name="Turgeon B."/>
            <person name="Goodwin S."/>
            <person name="Spatafora J."/>
            <person name="Crous P."/>
            <person name="Grigoriev I."/>
        </authorList>
    </citation>
    <scope>NUCLEOTIDE SEQUENCE</scope>
    <source>
        <strain evidence="1">CBS 161.51</strain>
    </source>
</reference>
<dbReference type="AlphaFoldDB" id="A0A6A5S5I6"/>
<keyword evidence="2" id="KW-1185">Reference proteome</keyword>
<name>A0A6A5S5I6_9PLEO</name>
<dbReference type="EMBL" id="ML976225">
    <property type="protein sequence ID" value="KAF1935921.1"/>
    <property type="molecule type" value="Genomic_DNA"/>
</dbReference>
<sequence length="216" mass="23842">MAVTIASYSEAHFQSLPSLNAARDSFLKTDGDNLVENVFKDFFINNNMDRTFGLAMPHRHFDILPGHVMVNYNGTSTAWSTNPGEGMDKPQPAIWSFSSSGNLLPIEFSYSKGPKVEMGEKETAFVAKFKRLLDEKNLVGMFGLCEYPGDDFEGTCEITMGAANINLKPRDYPEGLKGADTAWFFSPPLMKRGCRCTCDNRADPHGHGAHVITMSG</sequence>
<dbReference type="OrthoDB" id="3713678at2759"/>
<evidence type="ECO:0000313" key="2">
    <source>
        <dbReference type="Proteomes" id="UP000800038"/>
    </source>
</evidence>
<protein>
    <submittedName>
        <fullName evidence="1">Uncharacterized protein</fullName>
    </submittedName>
</protein>
<evidence type="ECO:0000313" key="1">
    <source>
        <dbReference type="EMBL" id="KAF1935921.1"/>
    </source>
</evidence>
<organism evidence="1 2">
    <name type="scientific">Clathrospora elynae</name>
    <dbReference type="NCBI Taxonomy" id="706981"/>
    <lineage>
        <taxon>Eukaryota</taxon>
        <taxon>Fungi</taxon>
        <taxon>Dikarya</taxon>
        <taxon>Ascomycota</taxon>
        <taxon>Pezizomycotina</taxon>
        <taxon>Dothideomycetes</taxon>
        <taxon>Pleosporomycetidae</taxon>
        <taxon>Pleosporales</taxon>
        <taxon>Diademaceae</taxon>
        <taxon>Clathrospora</taxon>
    </lineage>
</organism>
<gene>
    <name evidence="1" type="ORF">EJ02DRAFT_459950</name>
</gene>
<accession>A0A6A5S5I6</accession>
<dbReference type="Proteomes" id="UP000800038">
    <property type="component" value="Unassembled WGS sequence"/>
</dbReference>